<feature type="signal peptide" evidence="20">
    <location>
        <begin position="1"/>
        <end position="27"/>
    </location>
</feature>
<evidence type="ECO:0000256" key="4">
    <source>
        <dbReference type="ARBA" id="ARBA00006849"/>
    </source>
</evidence>
<dbReference type="PANTHER" id="PTHR45444">
    <property type="entry name" value="XANTHINE DEHYDROGENASE"/>
    <property type="match status" value="1"/>
</dbReference>
<evidence type="ECO:0000256" key="10">
    <source>
        <dbReference type="ARBA" id="ARBA00022827"/>
    </source>
</evidence>
<keyword evidence="12" id="KW-0408">Iron</keyword>
<dbReference type="CDD" id="cd00207">
    <property type="entry name" value="fer2"/>
    <property type="match status" value="1"/>
</dbReference>
<dbReference type="PROSITE" id="PS00197">
    <property type="entry name" value="2FE2S_FER_1"/>
    <property type="match status" value="1"/>
</dbReference>
<evidence type="ECO:0000256" key="9">
    <source>
        <dbReference type="ARBA" id="ARBA00022723"/>
    </source>
</evidence>
<evidence type="ECO:0000256" key="13">
    <source>
        <dbReference type="ARBA" id="ARBA00023014"/>
    </source>
</evidence>
<dbReference type="InterPro" id="IPR002888">
    <property type="entry name" value="2Fe-2S-bd"/>
</dbReference>
<dbReference type="PANTHER" id="PTHR45444:SF3">
    <property type="entry name" value="XANTHINE DEHYDROGENASE"/>
    <property type="match status" value="1"/>
</dbReference>
<dbReference type="InterPro" id="IPR036010">
    <property type="entry name" value="2Fe-2S_ferredoxin-like_sf"/>
</dbReference>
<evidence type="ECO:0000256" key="12">
    <source>
        <dbReference type="ARBA" id="ARBA00023004"/>
    </source>
</evidence>
<keyword evidence="7" id="KW-0285">Flavoprotein</keyword>
<dbReference type="GO" id="GO:0004854">
    <property type="term" value="F:xanthine dehydrogenase activity"/>
    <property type="evidence" value="ECO:0007669"/>
    <property type="project" value="UniProtKB-EC"/>
</dbReference>
<dbReference type="Gene3D" id="3.10.20.30">
    <property type="match status" value="1"/>
</dbReference>
<evidence type="ECO:0000313" key="23">
    <source>
        <dbReference type="EMBL" id="OOQ90059.1"/>
    </source>
</evidence>
<feature type="domain" description="FAD-binding PCMH-type" evidence="22">
    <location>
        <begin position="892"/>
        <end position="1076"/>
    </location>
</feature>
<dbReference type="EC" id="1.17.1.4" evidence="5"/>
<dbReference type="GO" id="GO:0005777">
    <property type="term" value="C:peroxisome"/>
    <property type="evidence" value="ECO:0007669"/>
    <property type="project" value="UniProtKB-SubCell"/>
</dbReference>
<dbReference type="InterPro" id="IPR002346">
    <property type="entry name" value="Mopterin_DH_FAD-bd"/>
</dbReference>
<dbReference type="InterPro" id="IPR036683">
    <property type="entry name" value="CO_DH_flav_C_dom_sf"/>
</dbReference>
<dbReference type="InterPro" id="IPR036318">
    <property type="entry name" value="FAD-bd_PCMH-like_sf"/>
</dbReference>
<dbReference type="InterPro" id="IPR001041">
    <property type="entry name" value="2Fe-2S_ferredoxin-type"/>
</dbReference>
<dbReference type="InterPro" id="IPR006058">
    <property type="entry name" value="2Fe2S_fd_BS"/>
</dbReference>
<comment type="cofactor">
    <cofactor evidence="1">
        <name>Mo-molybdopterin</name>
        <dbReference type="ChEBI" id="CHEBI:71302"/>
    </cofactor>
</comment>
<dbReference type="InterPro" id="IPR014307">
    <property type="entry name" value="Xanthine_DH_ssu"/>
</dbReference>
<dbReference type="FunFam" id="3.30.365.10:FF:000001">
    <property type="entry name" value="Xanthine dehydrogenase oxidase"/>
    <property type="match status" value="1"/>
</dbReference>
<dbReference type="FunFam" id="3.30.365.10:FF:000004">
    <property type="entry name" value="Xanthine dehydrogenase oxidase"/>
    <property type="match status" value="1"/>
</dbReference>
<accession>A0A1S9RX16</accession>
<evidence type="ECO:0000256" key="1">
    <source>
        <dbReference type="ARBA" id="ARBA00001924"/>
    </source>
</evidence>
<evidence type="ECO:0000256" key="7">
    <source>
        <dbReference type="ARBA" id="ARBA00022630"/>
    </source>
</evidence>
<evidence type="ECO:0000256" key="11">
    <source>
        <dbReference type="ARBA" id="ARBA00023002"/>
    </source>
</evidence>
<evidence type="ECO:0000256" key="15">
    <source>
        <dbReference type="ARBA" id="ARBA00023140"/>
    </source>
</evidence>
<dbReference type="FunFam" id="3.30.365.10:FF:000002">
    <property type="entry name" value="Xanthine dehydrogenase oxidase"/>
    <property type="match status" value="1"/>
</dbReference>
<evidence type="ECO:0000256" key="18">
    <source>
        <dbReference type="ARBA" id="ARBA00049517"/>
    </source>
</evidence>
<evidence type="ECO:0000256" key="17">
    <source>
        <dbReference type="ARBA" id="ARBA00049017"/>
    </source>
</evidence>
<dbReference type="Pfam" id="PF20256">
    <property type="entry name" value="MoCoBD_2"/>
    <property type="match status" value="1"/>
</dbReference>
<dbReference type="GO" id="GO:0051537">
    <property type="term" value="F:2 iron, 2 sulfur cluster binding"/>
    <property type="evidence" value="ECO:0007669"/>
    <property type="project" value="UniProtKB-KW"/>
</dbReference>
<evidence type="ECO:0000256" key="16">
    <source>
        <dbReference type="ARBA" id="ARBA00034078"/>
    </source>
</evidence>
<keyword evidence="6" id="KW-0500">Molybdenum</keyword>
<dbReference type="InterPro" id="IPR000674">
    <property type="entry name" value="Ald_Oxase/Xan_DH_a/b"/>
</dbReference>
<dbReference type="FunFam" id="3.30.465.10:FF:000004">
    <property type="entry name" value="Xanthine dehydrogenase/oxidase"/>
    <property type="match status" value="1"/>
</dbReference>
<dbReference type="Pfam" id="PF00111">
    <property type="entry name" value="Fer2"/>
    <property type="match status" value="1"/>
</dbReference>
<dbReference type="GO" id="GO:0006145">
    <property type="term" value="P:purine nucleobase catabolic process"/>
    <property type="evidence" value="ECO:0007669"/>
    <property type="project" value="UniProtKB-ARBA"/>
</dbReference>
<keyword evidence="14" id="KW-0520">NAD</keyword>
<dbReference type="Gene3D" id="3.90.1170.50">
    <property type="entry name" value="Aldehyde oxidase/xanthine dehydrogenase, a/b hammerhead"/>
    <property type="match status" value="1"/>
</dbReference>
<dbReference type="Proteomes" id="UP000190744">
    <property type="component" value="Unassembled WGS sequence"/>
</dbReference>
<evidence type="ECO:0000256" key="14">
    <source>
        <dbReference type="ARBA" id="ARBA00023027"/>
    </source>
</evidence>
<dbReference type="SUPFAM" id="SSF54665">
    <property type="entry name" value="CO dehydrogenase molybdoprotein N-domain-like"/>
    <property type="match status" value="1"/>
</dbReference>
<dbReference type="FunFam" id="3.10.20.30:FF:000015">
    <property type="entry name" value="Aldehyde oxidase 1"/>
    <property type="match status" value="1"/>
</dbReference>
<dbReference type="Pfam" id="PF02738">
    <property type="entry name" value="MoCoBD_1"/>
    <property type="match status" value="1"/>
</dbReference>
<dbReference type="Pfam" id="PF01315">
    <property type="entry name" value="Ald_Xan_dh_C"/>
    <property type="match status" value="1"/>
</dbReference>
<dbReference type="InterPro" id="IPR005107">
    <property type="entry name" value="CO_DH_flav_C"/>
</dbReference>
<dbReference type="SUPFAM" id="SSF47741">
    <property type="entry name" value="CO dehydrogenase ISP C-domain like"/>
    <property type="match status" value="1"/>
</dbReference>
<dbReference type="EMBL" id="LJBN01000099">
    <property type="protein sequence ID" value="OOQ90059.1"/>
    <property type="molecule type" value="Genomic_DNA"/>
</dbReference>
<keyword evidence="8" id="KW-0001">2Fe-2S</keyword>
<dbReference type="Gene3D" id="3.30.43.10">
    <property type="entry name" value="Uridine Diphospho-n-acetylenolpyruvylglucosamine Reductase, domain 2"/>
    <property type="match status" value="1"/>
</dbReference>
<evidence type="ECO:0000256" key="8">
    <source>
        <dbReference type="ARBA" id="ARBA00022714"/>
    </source>
</evidence>
<keyword evidence="9" id="KW-0479">Metal-binding</keyword>
<feature type="domain" description="2Fe-2S ferredoxin-type" evidence="21">
    <location>
        <begin position="662"/>
        <end position="748"/>
    </location>
</feature>
<dbReference type="GO" id="GO:0005506">
    <property type="term" value="F:iron ion binding"/>
    <property type="evidence" value="ECO:0007669"/>
    <property type="project" value="InterPro"/>
</dbReference>
<dbReference type="Gene3D" id="3.30.390.50">
    <property type="entry name" value="CO dehydrogenase flavoprotein, C-terminal domain"/>
    <property type="match status" value="1"/>
</dbReference>
<evidence type="ECO:0000256" key="2">
    <source>
        <dbReference type="ARBA" id="ARBA00001974"/>
    </source>
</evidence>
<gene>
    <name evidence="23" type="primary">hxA</name>
    <name evidence="23" type="ORF">PEBR_04966</name>
</gene>
<dbReference type="PROSITE" id="PS51085">
    <property type="entry name" value="2FE2S_FER_2"/>
    <property type="match status" value="1"/>
</dbReference>
<dbReference type="InterPro" id="IPR016167">
    <property type="entry name" value="FAD-bd_PCMH_sub1"/>
</dbReference>
<evidence type="ECO:0000256" key="3">
    <source>
        <dbReference type="ARBA" id="ARBA00004275"/>
    </source>
</evidence>
<dbReference type="GO" id="GO:0071949">
    <property type="term" value="F:FAD binding"/>
    <property type="evidence" value="ECO:0007669"/>
    <property type="project" value="InterPro"/>
</dbReference>
<dbReference type="SUPFAM" id="SSF56003">
    <property type="entry name" value="Molybdenum cofactor-binding domain"/>
    <property type="match status" value="1"/>
</dbReference>
<comment type="catalytic activity">
    <reaction evidence="17">
        <text>xanthine + NAD(+) + H2O = urate + NADH + H(+)</text>
        <dbReference type="Rhea" id="RHEA:16669"/>
        <dbReference type="ChEBI" id="CHEBI:15377"/>
        <dbReference type="ChEBI" id="CHEBI:15378"/>
        <dbReference type="ChEBI" id="CHEBI:17712"/>
        <dbReference type="ChEBI" id="CHEBI:17775"/>
        <dbReference type="ChEBI" id="CHEBI:57540"/>
        <dbReference type="ChEBI" id="CHEBI:57945"/>
        <dbReference type="EC" id="1.17.1.4"/>
    </reaction>
</comment>
<comment type="catalytic activity">
    <reaction evidence="18">
        <text>hypoxanthine + NAD(+) + H2O = xanthine + NADH + H(+)</text>
        <dbReference type="Rhea" id="RHEA:24670"/>
        <dbReference type="ChEBI" id="CHEBI:15377"/>
        <dbReference type="ChEBI" id="CHEBI:15378"/>
        <dbReference type="ChEBI" id="CHEBI:17368"/>
        <dbReference type="ChEBI" id="CHEBI:17712"/>
        <dbReference type="ChEBI" id="CHEBI:57540"/>
        <dbReference type="ChEBI" id="CHEBI:57945"/>
        <dbReference type="EC" id="1.17.1.4"/>
    </reaction>
</comment>
<keyword evidence="15" id="KW-0576">Peroxisome</keyword>
<evidence type="ECO:0000256" key="6">
    <source>
        <dbReference type="ARBA" id="ARBA00022505"/>
    </source>
</evidence>
<comment type="cofactor">
    <cofactor evidence="16">
        <name>[2Fe-2S] cluster</name>
        <dbReference type="ChEBI" id="CHEBI:190135"/>
    </cofactor>
</comment>
<dbReference type="InterPro" id="IPR036884">
    <property type="entry name" value="2Fe-2S-bd_dom_sf"/>
</dbReference>
<dbReference type="Pfam" id="PF01799">
    <property type="entry name" value="Fer2_2"/>
    <property type="match status" value="1"/>
</dbReference>
<dbReference type="Gene3D" id="3.30.465.10">
    <property type="match status" value="1"/>
</dbReference>
<evidence type="ECO:0000256" key="5">
    <source>
        <dbReference type="ARBA" id="ARBA00013123"/>
    </source>
</evidence>
<dbReference type="InterPro" id="IPR016208">
    <property type="entry name" value="Ald_Oxase/xanthine_DH-like"/>
</dbReference>
<evidence type="ECO:0000313" key="24">
    <source>
        <dbReference type="Proteomes" id="UP000190744"/>
    </source>
</evidence>
<keyword evidence="20" id="KW-0732">Signal</keyword>
<dbReference type="FunFam" id="3.90.1170.50:FF:000001">
    <property type="entry name" value="Aldehyde oxidase 1"/>
    <property type="match status" value="1"/>
</dbReference>
<dbReference type="InterPro" id="IPR046867">
    <property type="entry name" value="AldOxase/xan_DH_MoCoBD2"/>
</dbReference>
<dbReference type="PROSITE" id="PS51387">
    <property type="entry name" value="FAD_PCMH"/>
    <property type="match status" value="1"/>
</dbReference>
<dbReference type="InterPro" id="IPR037165">
    <property type="entry name" value="AldOxase/xan_DH_Mopterin-bd_sf"/>
</dbReference>
<feature type="chain" id="PRO_5013227412" description="xanthine dehydrogenase" evidence="20">
    <location>
        <begin position="28"/>
        <end position="1989"/>
    </location>
</feature>
<comment type="subcellular location">
    <subcellularLocation>
        <location evidence="3">Peroxisome</location>
    </subcellularLocation>
</comment>
<dbReference type="SMART" id="SM01008">
    <property type="entry name" value="Ald_Xan_dh_C"/>
    <property type="match status" value="1"/>
</dbReference>
<sequence>MIPHRSTGLLAIIVFVALLLFIFSSSPIPEPTVETEEGEEPTKYHVPLPKLPSLSNFHLPSFRPPSHEPPAEQTNSTSGESKWFSNWEWKSPFSSAITLDENRSVLPPLQERRRIYTYYNPKYNPKKHSGKDLKDDHNADDQLLLAWRRAWFAQGFRPVILTPGDAMKNPYYEVVQKMKLNADLENEVFRWLAWGHMGAGILADFECFPMARYDDNLLTALRRGMMPEFITRFDNFQGGLYSAEKQRIDQAIEGAIKKLDEKSTSFSDLIDPALFKVEQPTALAYYKSSSITSRYPTVHEKIGQSPAAGRLQLVELINGHLHNTFQNAFPAGLAVLKPFPQHTTALVEPALRLAKALIQCPESPMPNSCPPNIPECRPCGSAKSPMRISQPASFKNTTFLFTIGTLPHPYTLISLQKSSDKVDTRQIRRETERDTWLTEVTKEHLGDELGGSSRGTVFKQVVAGDQAVANSLWMTVESLPAEAGQSLPAELLDEFEWQLGFKIPRSGAIDPNTAGDKESVQNKNPSQQGVGKEYELIRKARDVINNKHIEGVNMKDVAEAWNLADTEVWRFVKAYRARSVVERKQKVFAISPKYTKEPRVQHATLTAARERRLYLSRLATAPIPSLIAMAPASSTDSDSVGEVEQEMAKVTSLAQLTEKWDDTIRFYLNGTKVAVDTLNPELTLLEYLRGIGLTGTKLGCAEGGCGACTVVVSHLNQTTKKIYHASVNACLAPLVSIDGKHVITVEGLGDVKKPHAVQQRIAVGNGSQCGFCTPGIVMSLYALLRNDPTPSEHAVEEAFDGNLCRCTGYRPILDAAQSFNSRNNCGMSKANGGSGCCMEKKDGGCCKGSSGTEETEVVEPIFPAPEFKKYSPDTELIFPAALRKHEFLPLVFGNKRKKWYRPVTVEQLLQIKHIHPEAKLIGGSTETQIEIKFKAMRYATSVYVSDIPELRQFTFHDDYLEIGANVSLTDLEHICDQAVERYGPNRSQPFQAIKKQLAYFAGRQIRNVASPAGNLATASPISDLNPVLVATNTILVAKSFEGEKEIPMTEFFQGYRKTALAPDAIIASLRIPAAQEKGEHIRAYKQAKRKDDDIAIVNSALRVSLSDTNEVITCNLVYGGMAAMTVSAKNAQDVLVGKKFTNPETLEDVMSALEKDFSLPYGVPGGMATYRKSLAMGFFYRFYHDVLSGLEVKATDLDADVVAEIERAISTGAKDHEASVAYQQKILGKATPHVAALKQSTGQAQYTDDIPVQQNELFACMVLSTKAHAKILSVDASAALEIPGVVDYVDHRDLPNPQANWWGAPVSDELFFAVDEVNTAGQPIGVIVAQTAKIAEEGMRAVKVEYEDLPVILSMEEAIEAESFFGHYRFIKNGDTEEGFKQADHIFEGVSRMGGQEHFYLETQACVAIPKPEDGEIEIWSGTQNPTETQAYIAQVCGVAANKVVSRVKRLGGGFGGKETRSIQLAGICATAAKKLNRPVRCMLNRDEDILTSGQRHPFLCKWKVGVTKEGKILALDADVFANGGHTQDLSGAVVERSLSHIDGVYKIPNIHVRGRICKTNTVSNTAFRGFGGPQGLFFAECYISEIADHLNISPEHMRAINMYKPGETTHFNQELKDWYVPLMYNQVLEESNYMERRKAVEEYNKEHKWSKRGMAIVPTKFGISFTALFLNQAGALVHIYHDGSVLVAHGGVEMGQGLHTKMTMIAAEALGVPQDNVFIAETATNTVANTSSTAASASSDLNGYAIFNACEQLNERLRPFREKMPDATMKELAHAAYFSRVNLSAQGYYRTPDIGYVWGENSGQMFFYFTQGVTAAEVQIDTLTGDWTPLRADIKMDVGRTINPSIDYGQIEGAYVQGQGLFTTEESLWHRASGQIFTRGPGNYKIPGFRDIPQVFNVSLLKDVEWENLRTIQRSRGIGEPPLFMGSAMFFAIRDALKAARKQWGVEEVLSLISPATPERIRISCADPIVERARVAPKEGEKSFFVAI</sequence>
<protein>
    <recommendedName>
        <fullName evidence="5">xanthine dehydrogenase</fullName>
        <ecNumber evidence="5">1.17.1.4</ecNumber>
    </recommendedName>
</protein>
<dbReference type="NCBIfam" id="TIGR02963">
    <property type="entry name" value="xanthine_xdhA"/>
    <property type="match status" value="1"/>
</dbReference>
<dbReference type="SMART" id="SM01092">
    <property type="entry name" value="CO_deh_flav_C"/>
    <property type="match status" value="1"/>
</dbReference>
<keyword evidence="13" id="KW-0411">Iron-sulfur</keyword>
<proteinExistence type="inferred from homology"/>
<dbReference type="Gene3D" id="1.10.150.120">
    <property type="entry name" value="[2Fe-2S]-binding domain"/>
    <property type="match status" value="1"/>
</dbReference>
<comment type="similarity">
    <text evidence="4">Belongs to the xanthine dehydrogenase family.</text>
</comment>
<dbReference type="InterPro" id="IPR016169">
    <property type="entry name" value="FAD-bd_PCMH_sub2"/>
</dbReference>
<dbReference type="FunFam" id="3.30.365.10:FF:000003">
    <property type="entry name" value="Aldehyde oxidase 1"/>
    <property type="match status" value="1"/>
</dbReference>
<dbReference type="SUPFAM" id="SSF56176">
    <property type="entry name" value="FAD-binding/transporter-associated domain-like"/>
    <property type="match status" value="1"/>
</dbReference>
<dbReference type="Pfam" id="PF03450">
    <property type="entry name" value="CO_deh_flav_C"/>
    <property type="match status" value="1"/>
</dbReference>
<dbReference type="SUPFAM" id="SSF55447">
    <property type="entry name" value="CO dehydrogenase flavoprotein C-terminal domain-like"/>
    <property type="match status" value="1"/>
</dbReference>
<dbReference type="InterPro" id="IPR016166">
    <property type="entry name" value="FAD-bd_PCMH"/>
</dbReference>
<evidence type="ECO:0000256" key="19">
    <source>
        <dbReference type="SAM" id="MobiDB-lite"/>
    </source>
</evidence>
<keyword evidence="11" id="KW-0560">Oxidoreductase</keyword>
<organism evidence="23 24">
    <name type="scientific">Penicillium brasilianum</name>
    <dbReference type="NCBI Taxonomy" id="104259"/>
    <lineage>
        <taxon>Eukaryota</taxon>
        <taxon>Fungi</taxon>
        <taxon>Dikarya</taxon>
        <taxon>Ascomycota</taxon>
        <taxon>Pezizomycotina</taxon>
        <taxon>Eurotiomycetes</taxon>
        <taxon>Eurotiomycetidae</taxon>
        <taxon>Eurotiales</taxon>
        <taxon>Aspergillaceae</taxon>
        <taxon>Penicillium</taxon>
    </lineage>
</organism>
<dbReference type="Gene3D" id="3.30.365.10">
    <property type="entry name" value="Aldehyde oxidase/xanthine dehydrogenase, molybdopterin binding domain"/>
    <property type="match status" value="4"/>
</dbReference>
<evidence type="ECO:0000259" key="22">
    <source>
        <dbReference type="PROSITE" id="PS51387"/>
    </source>
</evidence>
<comment type="cofactor">
    <cofactor evidence="2">
        <name>FAD</name>
        <dbReference type="ChEBI" id="CHEBI:57692"/>
    </cofactor>
</comment>
<dbReference type="SUPFAM" id="SSF54292">
    <property type="entry name" value="2Fe-2S ferredoxin-like"/>
    <property type="match status" value="1"/>
</dbReference>
<name>A0A1S9RX16_PENBI</name>
<evidence type="ECO:0000256" key="20">
    <source>
        <dbReference type="SAM" id="SignalP"/>
    </source>
</evidence>
<evidence type="ECO:0000259" key="21">
    <source>
        <dbReference type="PROSITE" id="PS51085"/>
    </source>
</evidence>
<dbReference type="InterPro" id="IPR008274">
    <property type="entry name" value="AldOxase/xan_DH_MoCoBD1"/>
</dbReference>
<dbReference type="FunFam" id="3.30.43.10:FF:000001">
    <property type="entry name" value="Xanthine dehydrogenase/oxidase"/>
    <property type="match status" value="1"/>
</dbReference>
<comment type="caution">
    <text evidence="23">The sequence shown here is derived from an EMBL/GenBank/DDBJ whole genome shotgun (WGS) entry which is preliminary data.</text>
</comment>
<feature type="region of interest" description="Disordered" evidence="19">
    <location>
        <begin position="508"/>
        <end position="530"/>
    </location>
</feature>
<keyword evidence="10" id="KW-0274">FAD</keyword>
<dbReference type="InterPro" id="IPR036856">
    <property type="entry name" value="Ald_Oxase/Xan_DH_a/b_sf"/>
</dbReference>
<dbReference type="InterPro" id="IPR012675">
    <property type="entry name" value="Beta-grasp_dom_sf"/>
</dbReference>
<dbReference type="Pfam" id="PF00941">
    <property type="entry name" value="FAD_binding_5"/>
    <property type="match status" value="1"/>
</dbReference>
<reference evidence="24" key="1">
    <citation type="submission" date="2015-09" db="EMBL/GenBank/DDBJ databases">
        <authorList>
            <person name="Fill T.P."/>
            <person name="Baretta J.F."/>
            <person name="de Almeida L.G."/>
            <person name="Rocha M."/>
            <person name="de Souza D.H."/>
            <person name="Malavazi I."/>
            <person name="Cerdeira L.T."/>
            <person name="Hong H."/>
            <person name="Samborskyy M."/>
            <person name="de Vasconcelos A.T."/>
            <person name="Leadlay P."/>
            <person name="Rodrigues-Filho E."/>
        </authorList>
    </citation>
    <scope>NUCLEOTIDE SEQUENCE [LARGE SCALE GENOMIC DNA]</scope>
    <source>
        <strain evidence="24">LaBioMMi 136</strain>
    </source>
</reference>